<dbReference type="AlphaFoldDB" id="A0A564ZAC1"/>
<dbReference type="Proteomes" id="UP000321570">
    <property type="component" value="Unassembled WGS sequence"/>
</dbReference>
<evidence type="ECO:0000313" key="2">
    <source>
        <dbReference type="EMBL" id="VUZ55734.1"/>
    </source>
</evidence>
<gene>
    <name evidence="2" type="ORF">WMSIL1_LOCUS13536</name>
</gene>
<evidence type="ECO:0000313" key="3">
    <source>
        <dbReference type="Proteomes" id="UP000321570"/>
    </source>
</evidence>
<feature type="non-terminal residue" evidence="2">
    <location>
        <position position="1"/>
    </location>
</feature>
<proteinExistence type="predicted"/>
<keyword evidence="3" id="KW-1185">Reference proteome</keyword>
<reference evidence="2 3" key="1">
    <citation type="submission" date="2019-07" db="EMBL/GenBank/DDBJ databases">
        <authorList>
            <person name="Jastrzebski P J."/>
            <person name="Paukszto L."/>
            <person name="Jastrzebski P J."/>
        </authorList>
    </citation>
    <scope>NUCLEOTIDE SEQUENCE [LARGE SCALE GENOMIC DNA]</scope>
    <source>
        <strain evidence="2 3">WMS-il1</strain>
    </source>
</reference>
<organism evidence="2 3">
    <name type="scientific">Hymenolepis diminuta</name>
    <name type="common">Rat tapeworm</name>
    <dbReference type="NCBI Taxonomy" id="6216"/>
    <lineage>
        <taxon>Eukaryota</taxon>
        <taxon>Metazoa</taxon>
        <taxon>Spiralia</taxon>
        <taxon>Lophotrochozoa</taxon>
        <taxon>Platyhelminthes</taxon>
        <taxon>Cestoda</taxon>
        <taxon>Eucestoda</taxon>
        <taxon>Cyclophyllidea</taxon>
        <taxon>Hymenolepididae</taxon>
        <taxon>Hymenolepis</taxon>
    </lineage>
</organism>
<evidence type="ECO:0000256" key="1">
    <source>
        <dbReference type="SAM" id="MobiDB-lite"/>
    </source>
</evidence>
<name>A0A564ZAC1_HYMDI</name>
<sequence>AWSLSPEFVNNCKVCVVACLVTVPTTATHLYFFILFRNSMEHLGTEEMTTTMAITGARKRKALPPKKIPNPGAITSTSPTPEVPQETQ</sequence>
<feature type="region of interest" description="Disordered" evidence="1">
    <location>
        <begin position="57"/>
        <end position="88"/>
    </location>
</feature>
<dbReference type="EMBL" id="CABIJS010000697">
    <property type="protein sequence ID" value="VUZ55734.1"/>
    <property type="molecule type" value="Genomic_DNA"/>
</dbReference>
<accession>A0A564ZAC1</accession>
<feature type="compositionally biased region" description="Polar residues" evidence="1">
    <location>
        <begin position="73"/>
        <end position="88"/>
    </location>
</feature>
<protein>
    <submittedName>
        <fullName evidence="2">Uncharacterized protein</fullName>
    </submittedName>
</protein>